<dbReference type="Gene3D" id="2.120.10.30">
    <property type="entry name" value="TolB, C-terminal domain"/>
    <property type="match status" value="1"/>
</dbReference>
<name>A0ABP8IME0_9BACT</name>
<dbReference type="InterPro" id="IPR010620">
    <property type="entry name" value="SBBP_repeat"/>
</dbReference>
<comment type="caution">
    <text evidence="2">The sequence shown here is derived from an EMBL/GenBank/DDBJ whole genome shotgun (WGS) entry which is preliminary data.</text>
</comment>
<dbReference type="InterPro" id="IPR026444">
    <property type="entry name" value="Secre_tail"/>
</dbReference>
<dbReference type="Proteomes" id="UP001501153">
    <property type="component" value="Unassembled WGS sequence"/>
</dbReference>
<gene>
    <name evidence="2" type="ORF">GCM10023185_30240</name>
</gene>
<dbReference type="InterPro" id="IPR011042">
    <property type="entry name" value="6-blade_b-propeller_TolB-like"/>
</dbReference>
<reference evidence="3" key="1">
    <citation type="journal article" date="2019" name="Int. J. Syst. Evol. Microbiol.">
        <title>The Global Catalogue of Microorganisms (GCM) 10K type strain sequencing project: providing services to taxonomists for standard genome sequencing and annotation.</title>
        <authorList>
            <consortium name="The Broad Institute Genomics Platform"/>
            <consortium name="The Broad Institute Genome Sequencing Center for Infectious Disease"/>
            <person name="Wu L."/>
            <person name="Ma J."/>
        </authorList>
    </citation>
    <scope>NUCLEOTIDE SEQUENCE [LARGE SCALE GENOMIC DNA]</scope>
    <source>
        <strain evidence="3">JCM 17923</strain>
    </source>
</reference>
<dbReference type="Pfam" id="PF06739">
    <property type="entry name" value="SBBP"/>
    <property type="match status" value="1"/>
</dbReference>
<accession>A0ABP8IME0</accession>
<dbReference type="RefSeq" id="WP_345236931.1">
    <property type="nucleotide sequence ID" value="NZ_BAABGZ010000065.1"/>
</dbReference>
<keyword evidence="1" id="KW-0732">Signal</keyword>
<proteinExistence type="predicted"/>
<evidence type="ECO:0000256" key="1">
    <source>
        <dbReference type="SAM" id="SignalP"/>
    </source>
</evidence>
<feature type="signal peptide" evidence="1">
    <location>
        <begin position="1"/>
        <end position="28"/>
    </location>
</feature>
<evidence type="ECO:0008006" key="4">
    <source>
        <dbReference type="Google" id="ProtNLM"/>
    </source>
</evidence>
<keyword evidence="3" id="KW-1185">Reference proteome</keyword>
<organism evidence="2 3">
    <name type="scientific">Hymenobacter saemangeumensis</name>
    <dbReference type="NCBI Taxonomy" id="1084522"/>
    <lineage>
        <taxon>Bacteria</taxon>
        <taxon>Pseudomonadati</taxon>
        <taxon>Bacteroidota</taxon>
        <taxon>Cytophagia</taxon>
        <taxon>Cytophagales</taxon>
        <taxon>Hymenobacteraceae</taxon>
        <taxon>Hymenobacter</taxon>
    </lineage>
</organism>
<protein>
    <recommendedName>
        <fullName evidence="4">T9SS type A sorting domain-containing protein</fullName>
    </recommendedName>
</protein>
<feature type="chain" id="PRO_5045393235" description="T9SS type A sorting domain-containing protein" evidence="1">
    <location>
        <begin position="29"/>
        <end position="551"/>
    </location>
</feature>
<dbReference type="SUPFAM" id="SSF101898">
    <property type="entry name" value="NHL repeat"/>
    <property type="match status" value="1"/>
</dbReference>
<dbReference type="PANTHER" id="PTHR35580">
    <property type="entry name" value="CELL SURFACE GLYCOPROTEIN (S-LAYER PROTEIN)-LIKE PROTEIN"/>
    <property type="match status" value="1"/>
</dbReference>
<sequence length="551" mass="54895">MKTTTLLSSVSRLGFLLACGLAASGAHGQAGPTWTSVWRSSSATASGYAAGRSIALAADGSRYVSGQFEGPLTLGSVTLTPGSGSSHYFLACFDAQGAVRWARQVDGSGSSIGSVAVDAAGNAYLAGDFYGSVDVDGATLSSAAGDSYLVKFNAQGQQQWLRQAGTGTYAGSLAVDASGNVCLAGFSGNAAVYGSPLPGGPGIFFGKISPSGTVLLATRVSTGSSSYSIGGNMTLDAAGNAYLIGSFNGRPSFGATTLVPAGDSDIFLCKLDAAGTPLWARRLGGSNTDNPGGVAVDAAGNVVVCGSSAYGLPGSGDPPGATLYLSRFSPQGTALWERQVGPIFSSSNTNLINSYVAGVAYDGRGGILVTGRLNGTASFGPSTTLNSYTAAAFVVRYDGQGQAVWADHSVATGSHGAAGGTPAVASDGRIFLVGTAMGSVTFGSVATTPPATGRADVFVAELAPGSVLATTSAAPRLALSAYPNPATEAVTLTLPTAAHLRILDALGREVRGQQLPAGPSTVPLTGLAPGLYQLAAQLTNGQTARAQVVVR</sequence>
<evidence type="ECO:0000313" key="3">
    <source>
        <dbReference type="Proteomes" id="UP001501153"/>
    </source>
</evidence>
<dbReference type="PANTHER" id="PTHR35580:SF1">
    <property type="entry name" value="PHYTASE-LIKE DOMAIN-CONTAINING PROTEIN"/>
    <property type="match status" value="1"/>
</dbReference>
<dbReference type="EMBL" id="BAABGZ010000065">
    <property type="protein sequence ID" value="GAA4362373.1"/>
    <property type="molecule type" value="Genomic_DNA"/>
</dbReference>
<evidence type="ECO:0000313" key="2">
    <source>
        <dbReference type="EMBL" id="GAA4362373.1"/>
    </source>
</evidence>
<dbReference type="NCBIfam" id="TIGR04183">
    <property type="entry name" value="Por_Secre_tail"/>
    <property type="match status" value="1"/>
</dbReference>
<dbReference type="InterPro" id="IPR052918">
    <property type="entry name" value="Motility_Chemotaxis_Reg"/>
</dbReference>